<proteinExistence type="predicted"/>
<dbReference type="EMBL" id="AP014957">
    <property type="protein sequence ID" value="BAS71758.1"/>
    <property type="molecule type" value="Genomic_DNA"/>
</dbReference>
<evidence type="ECO:0000313" key="3">
    <source>
        <dbReference type="Proteomes" id="UP000059680"/>
    </source>
</evidence>
<evidence type="ECO:0000313" key="2">
    <source>
        <dbReference type="EMBL" id="BAS71758.1"/>
    </source>
</evidence>
<dbReference type="PaxDb" id="39947-A0A0P0V1K8"/>
<feature type="region of interest" description="Disordered" evidence="1">
    <location>
        <begin position="41"/>
        <end position="76"/>
    </location>
</feature>
<dbReference type="InParanoid" id="A0A0P0V1K8"/>
<protein>
    <submittedName>
        <fullName evidence="2">Os01g0307201 protein</fullName>
    </submittedName>
</protein>
<accession>A0A0P0V1K8</accession>
<reference evidence="2 3" key="3">
    <citation type="journal article" date="2013" name="Rice">
        <title>Improvement of the Oryza sativa Nipponbare reference genome using next generation sequence and optical map data.</title>
        <authorList>
            <person name="Kawahara Y."/>
            <person name="de la Bastide M."/>
            <person name="Hamilton J.P."/>
            <person name="Kanamori H."/>
            <person name="McCombie W.R."/>
            <person name="Ouyang S."/>
            <person name="Schwartz D.C."/>
            <person name="Tanaka T."/>
            <person name="Wu J."/>
            <person name="Zhou S."/>
            <person name="Childs K.L."/>
            <person name="Davidson R.M."/>
            <person name="Lin H."/>
            <person name="Quesada-Ocampo L."/>
            <person name="Vaillancourt B."/>
            <person name="Sakai H."/>
            <person name="Lee S.S."/>
            <person name="Kim J."/>
            <person name="Numa H."/>
            <person name="Itoh T."/>
            <person name="Buell C.R."/>
            <person name="Matsumoto T."/>
        </authorList>
    </citation>
    <scope>NUCLEOTIDE SEQUENCE [LARGE SCALE GENOMIC DNA]</scope>
    <source>
        <strain evidence="3">cv. Nipponbare</strain>
    </source>
</reference>
<feature type="compositionally biased region" description="Basic and acidic residues" evidence="1">
    <location>
        <begin position="46"/>
        <end position="75"/>
    </location>
</feature>
<dbReference type="Proteomes" id="UP000059680">
    <property type="component" value="Chromosome 1"/>
</dbReference>
<reference evidence="3" key="1">
    <citation type="journal article" date="2005" name="Nature">
        <title>The map-based sequence of the rice genome.</title>
        <authorList>
            <consortium name="International rice genome sequencing project (IRGSP)"/>
            <person name="Matsumoto T."/>
            <person name="Wu J."/>
            <person name="Kanamori H."/>
            <person name="Katayose Y."/>
            <person name="Fujisawa M."/>
            <person name="Namiki N."/>
            <person name="Mizuno H."/>
            <person name="Yamamoto K."/>
            <person name="Antonio B.A."/>
            <person name="Baba T."/>
            <person name="Sakata K."/>
            <person name="Nagamura Y."/>
            <person name="Aoki H."/>
            <person name="Arikawa K."/>
            <person name="Arita K."/>
            <person name="Bito T."/>
            <person name="Chiden Y."/>
            <person name="Fujitsuka N."/>
            <person name="Fukunaka R."/>
            <person name="Hamada M."/>
            <person name="Harada C."/>
            <person name="Hayashi A."/>
            <person name="Hijishita S."/>
            <person name="Honda M."/>
            <person name="Hosokawa S."/>
            <person name="Ichikawa Y."/>
            <person name="Idonuma A."/>
            <person name="Iijima M."/>
            <person name="Ikeda M."/>
            <person name="Ikeno M."/>
            <person name="Ito K."/>
            <person name="Ito S."/>
            <person name="Ito T."/>
            <person name="Ito Y."/>
            <person name="Ito Y."/>
            <person name="Iwabuchi A."/>
            <person name="Kamiya K."/>
            <person name="Karasawa W."/>
            <person name="Kurita K."/>
            <person name="Katagiri S."/>
            <person name="Kikuta A."/>
            <person name="Kobayashi H."/>
            <person name="Kobayashi N."/>
            <person name="Machita K."/>
            <person name="Maehara T."/>
            <person name="Masukawa M."/>
            <person name="Mizubayashi T."/>
            <person name="Mukai Y."/>
            <person name="Nagasaki H."/>
            <person name="Nagata Y."/>
            <person name="Naito S."/>
            <person name="Nakashima M."/>
            <person name="Nakama Y."/>
            <person name="Nakamichi Y."/>
            <person name="Nakamura M."/>
            <person name="Meguro A."/>
            <person name="Negishi M."/>
            <person name="Ohta I."/>
            <person name="Ohta T."/>
            <person name="Okamoto M."/>
            <person name="Ono N."/>
            <person name="Saji S."/>
            <person name="Sakaguchi M."/>
            <person name="Sakai K."/>
            <person name="Shibata M."/>
            <person name="Shimokawa T."/>
            <person name="Song J."/>
            <person name="Takazaki Y."/>
            <person name="Terasawa K."/>
            <person name="Tsugane M."/>
            <person name="Tsuji K."/>
            <person name="Ueda S."/>
            <person name="Waki K."/>
            <person name="Yamagata H."/>
            <person name="Yamamoto M."/>
            <person name="Yamamoto S."/>
            <person name="Yamane H."/>
            <person name="Yoshiki S."/>
            <person name="Yoshihara R."/>
            <person name="Yukawa K."/>
            <person name="Zhong H."/>
            <person name="Yano M."/>
            <person name="Yuan Q."/>
            <person name="Ouyang S."/>
            <person name="Liu J."/>
            <person name="Jones K.M."/>
            <person name="Gansberger K."/>
            <person name="Moffat K."/>
            <person name="Hill J."/>
            <person name="Bera J."/>
            <person name="Fadrosh D."/>
            <person name="Jin S."/>
            <person name="Johri S."/>
            <person name="Kim M."/>
            <person name="Overton L."/>
            <person name="Reardon M."/>
            <person name="Tsitrin T."/>
            <person name="Vuong H."/>
            <person name="Weaver B."/>
            <person name="Ciecko A."/>
            <person name="Tallon L."/>
            <person name="Jackson J."/>
            <person name="Pai G."/>
            <person name="Aken S.V."/>
            <person name="Utterback T."/>
            <person name="Reidmuller S."/>
            <person name="Feldblyum T."/>
            <person name="Hsiao J."/>
            <person name="Zismann V."/>
            <person name="Iobst S."/>
            <person name="de Vazeille A.R."/>
            <person name="Buell C.R."/>
            <person name="Ying K."/>
            <person name="Li Y."/>
            <person name="Lu T."/>
            <person name="Huang Y."/>
            <person name="Zhao Q."/>
            <person name="Feng Q."/>
            <person name="Zhang L."/>
            <person name="Zhu J."/>
            <person name="Weng Q."/>
            <person name="Mu J."/>
            <person name="Lu Y."/>
            <person name="Fan D."/>
            <person name="Liu Y."/>
            <person name="Guan J."/>
            <person name="Zhang Y."/>
            <person name="Yu S."/>
            <person name="Liu X."/>
            <person name="Zhang Y."/>
            <person name="Hong G."/>
            <person name="Han B."/>
            <person name="Choisne N."/>
            <person name="Demange N."/>
            <person name="Orjeda G."/>
            <person name="Samain S."/>
            <person name="Cattolico L."/>
            <person name="Pelletier E."/>
            <person name="Couloux A."/>
            <person name="Segurens B."/>
            <person name="Wincker P."/>
            <person name="D'Hont A."/>
            <person name="Scarpelli C."/>
            <person name="Weissenbach J."/>
            <person name="Salanoubat M."/>
            <person name="Quetier F."/>
            <person name="Yu Y."/>
            <person name="Kim H.R."/>
            <person name="Rambo T."/>
            <person name="Currie J."/>
            <person name="Collura K."/>
            <person name="Luo M."/>
            <person name="Yang T."/>
            <person name="Ammiraju J.S.S."/>
            <person name="Engler F."/>
            <person name="Soderlund C."/>
            <person name="Wing R.A."/>
            <person name="Palmer L.E."/>
            <person name="de la Bastide M."/>
            <person name="Spiegel L."/>
            <person name="Nascimento L."/>
            <person name="Zutavern T."/>
            <person name="O'Shaughnessy A."/>
            <person name="Dike S."/>
            <person name="Dedhia N."/>
            <person name="Preston R."/>
            <person name="Balija V."/>
            <person name="McCombie W.R."/>
            <person name="Chow T."/>
            <person name="Chen H."/>
            <person name="Chung M."/>
            <person name="Chen C."/>
            <person name="Shaw J."/>
            <person name="Wu H."/>
            <person name="Hsiao K."/>
            <person name="Chao Y."/>
            <person name="Chu M."/>
            <person name="Cheng C."/>
            <person name="Hour A."/>
            <person name="Lee P."/>
            <person name="Lin S."/>
            <person name="Lin Y."/>
            <person name="Liou J."/>
            <person name="Liu S."/>
            <person name="Hsing Y."/>
            <person name="Raghuvanshi S."/>
            <person name="Mohanty A."/>
            <person name="Bharti A.K."/>
            <person name="Gaur A."/>
            <person name="Gupta V."/>
            <person name="Kumar D."/>
            <person name="Ravi V."/>
            <person name="Vij S."/>
            <person name="Kapur A."/>
            <person name="Khurana P."/>
            <person name="Khurana P."/>
            <person name="Khurana J.P."/>
            <person name="Tyagi A.K."/>
            <person name="Gaikwad K."/>
            <person name="Singh A."/>
            <person name="Dalal V."/>
            <person name="Srivastava S."/>
            <person name="Dixit A."/>
            <person name="Pal A.K."/>
            <person name="Ghazi I.A."/>
            <person name="Yadav M."/>
            <person name="Pandit A."/>
            <person name="Bhargava A."/>
            <person name="Sureshbabu K."/>
            <person name="Batra K."/>
            <person name="Sharma T.R."/>
            <person name="Mohapatra T."/>
            <person name="Singh N.K."/>
            <person name="Messing J."/>
            <person name="Nelson A.B."/>
            <person name="Fuks G."/>
            <person name="Kavchok S."/>
            <person name="Keizer G."/>
            <person name="Linton E."/>
            <person name="Llaca V."/>
            <person name="Song R."/>
            <person name="Tanyolac B."/>
            <person name="Young S."/>
            <person name="Ho-Il K."/>
            <person name="Hahn J.H."/>
            <person name="Sangsakoo G."/>
            <person name="Vanavichit A."/>
            <person name="de Mattos Luiz.A.T."/>
            <person name="Zimmer P.D."/>
            <person name="Malone G."/>
            <person name="Dellagostin O."/>
            <person name="de Oliveira A.C."/>
            <person name="Bevan M."/>
            <person name="Bancroft I."/>
            <person name="Minx P."/>
            <person name="Cordum H."/>
            <person name="Wilson R."/>
            <person name="Cheng Z."/>
            <person name="Jin W."/>
            <person name="Jiang J."/>
            <person name="Leong S.A."/>
            <person name="Iwama H."/>
            <person name="Gojobori T."/>
            <person name="Itoh T."/>
            <person name="Niimura Y."/>
            <person name="Fujii Y."/>
            <person name="Habara T."/>
            <person name="Sakai H."/>
            <person name="Sato Y."/>
            <person name="Wilson G."/>
            <person name="Kumar K."/>
            <person name="McCouch S."/>
            <person name="Juretic N."/>
            <person name="Hoen D."/>
            <person name="Wright S."/>
            <person name="Bruskiewich R."/>
            <person name="Bureau T."/>
            <person name="Miyao A."/>
            <person name="Hirochika H."/>
            <person name="Nishikawa T."/>
            <person name="Kadowaki K."/>
            <person name="Sugiura M."/>
            <person name="Burr B."/>
            <person name="Sasaki T."/>
        </authorList>
    </citation>
    <scope>NUCLEOTIDE SEQUENCE [LARGE SCALE GENOMIC DNA]</scope>
    <source>
        <strain evidence="3">cv. Nipponbare</strain>
    </source>
</reference>
<gene>
    <name evidence="2" type="ordered locus">Os01g0307201</name>
    <name evidence="2" type="ORF">OSNPB_010307201</name>
</gene>
<evidence type="ECO:0000256" key="1">
    <source>
        <dbReference type="SAM" id="MobiDB-lite"/>
    </source>
</evidence>
<sequence length="147" mass="16713">MRVERRRDPLVWGQRMVVLERSSSSSLLHQIHCHFVVTTVESTGEAEGREKKSEEKAKVDEGAEEEAKGESEDLRPLYMSDGLSRSVSLAFGPSQTRQRFNAMHASRVTNLKTAVYGAKLRHVFFVILGFGRPLLARNESRVERRVE</sequence>
<keyword evidence="3" id="KW-1185">Reference proteome</keyword>
<name>A0A0P0V1K8_ORYSJ</name>
<organism evidence="2 3">
    <name type="scientific">Oryza sativa subsp. japonica</name>
    <name type="common">Rice</name>
    <dbReference type="NCBI Taxonomy" id="39947"/>
    <lineage>
        <taxon>Eukaryota</taxon>
        <taxon>Viridiplantae</taxon>
        <taxon>Streptophyta</taxon>
        <taxon>Embryophyta</taxon>
        <taxon>Tracheophyta</taxon>
        <taxon>Spermatophyta</taxon>
        <taxon>Magnoliopsida</taxon>
        <taxon>Liliopsida</taxon>
        <taxon>Poales</taxon>
        <taxon>Poaceae</taxon>
        <taxon>BOP clade</taxon>
        <taxon>Oryzoideae</taxon>
        <taxon>Oryzeae</taxon>
        <taxon>Oryzinae</taxon>
        <taxon>Oryza</taxon>
        <taxon>Oryza sativa</taxon>
    </lineage>
</organism>
<reference evidence="2 3" key="2">
    <citation type="journal article" date="2013" name="Plant Cell Physiol.">
        <title>Rice Annotation Project Database (RAP-DB): an integrative and interactive database for rice genomics.</title>
        <authorList>
            <person name="Sakai H."/>
            <person name="Lee S.S."/>
            <person name="Tanaka T."/>
            <person name="Numa H."/>
            <person name="Kim J."/>
            <person name="Kawahara Y."/>
            <person name="Wakimoto H."/>
            <person name="Yang C.C."/>
            <person name="Iwamoto M."/>
            <person name="Abe T."/>
            <person name="Yamada Y."/>
            <person name="Muto A."/>
            <person name="Inokuchi H."/>
            <person name="Ikemura T."/>
            <person name="Matsumoto T."/>
            <person name="Sasaki T."/>
            <person name="Itoh T."/>
        </authorList>
    </citation>
    <scope>NUCLEOTIDE SEQUENCE [LARGE SCALE GENOMIC DNA]</scope>
    <source>
        <strain evidence="3">cv. Nipponbare</strain>
    </source>
</reference>
<dbReference type="AlphaFoldDB" id="A0A0P0V1K8"/>